<keyword evidence="2" id="KW-1133">Transmembrane helix</keyword>
<evidence type="ECO:0000256" key="1">
    <source>
        <dbReference type="SAM" id="MobiDB-lite"/>
    </source>
</evidence>
<dbReference type="PANTHER" id="PTHR37826:SF3">
    <property type="entry name" value="J DOMAIN-CONTAINING PROTEIN"/>
    <property type="match status" value="1"/>
</dbReference>
<keyword evidence="4" id="KW-1185">Reference proteome</keyword>
<feature type="region of interest" description="Disordered" evidence="1">
    <location>
        <begin position="40"/>
        <end position="73"/>
    </location>
</feature>
<dbReference type="PANTHER" id="PTHR37826">
    <property type="entry name" value="FLOTILLIN BAND_7_5 DOMAIN PROTEIN"/>
    <property type="match status" value="1"/>
</dbReference>
<feature type="transmembrane region" description="Helical" evidence="2">
    <location>
        <begin position="343"/>
        <end position="365"/>
    </location>
</feature>
<dbReference type="Proteomes" id="UP000481852">
    <property type="component" value="Unassembled WGS sequence"/>
</dbReference>
<feature type="compositionally biased region" description="Basic and acidic residues" evidence="1">
    <location>
        <begin position="61"/>
        <end position="72"/>
    </location>
</feature>
<proteinExistence type="predicted"/>
<evidence type="ECO:0000313" key="3">
    <source>
        <dbReference type="EMBL" id="MSS15654.1"/>
    </source>
</evidence>
<dbReference type="EMBL" id="VULZ01000013">
    <property type="protein sequence ID" value="MSS15654.1"/>
    <property type="molecule type" value="Genomic_DNA"/>
</dbReference>
<reference evidence="3 4" key="1">
    <citation type="submission" date="2019-08" db="EMBL/GenBank/DDBJ databases">
        <title>In-depth cultivation of the pig gut microbiome towards novel bacterial diversity and tailored functional studies.</title>
        <authorList>
            <person name="Wylensek D."/>
            <person name="Hitch T.C.A."/>
            <person name="Clavel T."/>
        </authorList>
    </citation>
    <scope>NUCLEOTIDE SEQUENCE [LARGE SCALE GENOMIC DNA]</scope>
    <source>
        <strain evidence="3 4">Oil+RF-744-WCA-WT-11</strain>
    </source>
</reference>
<organism evidence="3 4">
    <name type="scientific">Porcincola intestinalis</name>
    <dbReference type="NCBI Taxonomy" id="2606632"/>
    <lineage>
        <taxon>Bacteria</taxon>
        <taxon>Bacillati</taxon>
        <taxon>Bacillota</taxon>
        <taxon>Clostridia</taxon>
        <taxon>Lachnospirales</taxon>
        <taxon>Lachnospiraceae</taxon>
        <taxon>Porcincola</taxon>
    </lineage>
</organism>
<gene>
    <name evidence="3" type="ORF">FYJ35_11515</name>
</gene>
<comment type="caution">
    <text evidence="3">The sequence shown here is derived from an EMBL/GenBank/DDBJ whole genome shotgun (WGS) entry which is preliminary data.</text>
</comment>
<evidence type="ECO:0000313" key="4">
    <source>
        <dbReference type="Proteomes" id="UP000481852"/>
    </source>
</evidence>
<dbReference type="AlphaFoldDB" id="A0A6L5XA49"/>
<sequence length="366" mass="41340">MATITYKCPNCGGGLRFDPKLQKFKCDFCLSEFTQEELEKLAPQQAGDQTVSEEEAAYLGQKEKEPSTEGKNEGQTGAVLYTCPSCGATVITDETTAATFCYYCHNPIVLEGKLSGKYLPDRLILFKYDKKKAEEIFLDYVHHKRFVPKAFFTKDQVEKLSGVYYPFWVYHASVDGQMSAAANRIRTWVTGDMEYTETKVFHVERGGQIDIQNLSRNALQESDKNLINAVMPFRFGEAKPFTIGYLQGFVAQKRDIESEQIAKEMQDRAKRYAEHALERTMEGYSVVTGKQSSFSIKSEQYAYMLLPVWLLTYKALDGAKYYFAMNGQTGEIHGRLPVDMVKLSAFAGALGGSLFVIVLALLYFLM</sequence>
<keyword evidence="2" id="KW-0812">Transmembrane</keyword>
<name>A0A6L5XA49_9FIRM</name>
<keyword evidence="2" id="KW-0472">Membrane</keyword>
<dbReference type="RefSeq" id="WP_154526716.1">
    <property type="nucleotide sequence ID" value="NZ_VULZ01000013.1"/>
</dbReference>
<protein>
    <submittedName>
        <fullName evidence="3">TFIIB-type zinc ribbon-containing protein</fullName>
    </submittedName>
</protein>
<evidence type="ECO:0000256" key="2">
    <source>
        <dbReference type="SAM" id="Phobius"/>
    </source>
</evidence>
<accession>A0A6L5XA49</accession>
<dbReference type="Gene3D" id="2.20.28.30">
    <property type="entry name" value="RNA polymerase ii, chain L"/>
    <property type="match status" value="2"/>
</dbReference>